<comment type="caution">
    <text evidence="2">The sequence shown here is derived from an EMBL/GenBank/DDBJ whole genome shotgun (WGS) entry which is preliminary data.</text>
</comment>
<reference evidence="3" key="1">
    <citation type="journal article" date="2019" name="Int. J. Syst. Evol. Microbiol.">
        <title>The Global Catalogue of Microorganisms (GCM) 10K type strain sequencing project: providing services to taxonomists for standard genome sequencing and annotation.</title>
        <authorList>
            <consortium name="The Broad Institute Genomics Platform"/>
            <consortium name="The Broad Institute Genome Sequencing Center for Infectious Disease"/>
            <person name="Wu L."/>
            <person name="Ma J."/>
        </authorList>
    </citation>
    <scope>NUCLEOTIDE SEQUENCE [LARGE SCALE GENOMIC DNA]</scope>
    <source>
        <strain evidence="3">CGMCC 4.7093</strain>
    </source>
</reference>
<accession>A0ABV9YWA2</accession>
<feature type="transmembrane region" description="Helical" evidence="1">
    <location>
        <begin position="333"/>
        <end position="352"/>
    </location>
</feature>
<feature type="transmembrane region" description="Helical" evidence="1">
    <location>
        <begin position="246"/>
        <end position="268"/>
    </location>
</feature>
<evidence type="ECO:0000256" key="1">
    <source>
        <dbReference type="SAM" id="Phobius"/>
    </source>
</evidence>
<sequence>MTESGRRHSSTATDSRGTTVVGLLADPDTPAEITAWLADELPALLADRVDDDTAWDVRTMTHPVTASVQDPEEVLRAVADQAADAGWDVGIYLTDLPMQHGDHPILVDLDHERRVAGLSLPGFGPFLQHRKVRNAVVRLVGDLVGEADAGLDHEQHHPSALGRTLAKNLQPVQVVRAGEGRHTQRYVTTRRRGRARLLAGMVRTNQPWRLVLGMRTALAAVLGTSAYLTINSTIWQLATRLGAGKLILTMLASVTLMVVWIISAHHLWERDGDEDSEERTLFNASTVLTLSIGVTVMFAAVYVLTLLGSLFFLDASVFASSLGRVPTLGDHLVLAWLATGLATIAGALGSGLDGEDAVRRAAYGYRERRRRDEIGQDENGRDGASSS</sequence>
<dbReference type="RefSeq" id="WP_378038229.1">
    <property type="nucleotide sequence ID" value="NZ_JBHSIV010000027.1"/>
</dbReference>
<keyword evidence="1" id="KW-0812">Transmembrane</keyword>
<keyword evidence="1" id="KW-1133">Transmembrane helix</keyword>
<keyword evidence="3" id="KW-1185">Reference proteome</keyword>
<keyword evidence="1" id="KW-0472">Membrane</keyword>
<evidence type="ECO:0000313" key="2">
    <source>
        <dbReference type="EMBL" id="MFC5064886.1"/>
    </source>
</evidence>
<proteinExistence type="predicted"/>
<dbReference type="EMBL" id="JBHSIV010000027">
    <property type="protein sequence ID" value="MFC5064886.1"/>
    <property type="molecule type" value="Genomic_DNA"/>
</dbReference>
<evidence type="ECO:0008006" key="4">
    <source>
        <dbReference type="Google" id="ProtNLM"/>
    </source>
</evidence>
<name>A0ABV9YWA2_9PSEU</name>
<protein>
    <recommendedName>
        <fullName evidence="4">5,10-methylene-tetrahydrofolate dehydrogenase</fullName>
    </recommendedName>
</protein>
<evidence type="ECO:0000313" key="3">
    <source>
        <dbReference type="Proteomes" id="UP001595947"/>
    </source>
</evidence>
<organism evidence="2 3">
    <name type="scientific">Actinomycetospora atypica</name>
    <dbReference type="NCBI Taxonomy" id="1290095"/>
    <lineage>
        <taxon>Bacteria</taxon>
        <taxon>Bacillati</taxon>
        <taxon>Actinomycetota</taxon>
        <taxon>Actinomycetes</taxon>
        <taxon>Pseudonocardiales</taxon>
        <taxon>Pseudonocardiaceae</taxon>
        <taxon>Actinomycetospora</taxon>
    </lineage>
</organism>
<feature type="transmembrane region" description="Helical" evidence="1">
    <location>
        <begin position="280"/>
        <end position="313"/>
    </location>
</feature>
<feature type="transmembrane region" description="Helical" evidence="1">
    <location>
        <begin position="210"/>
        <end position="230"/>
    </location>
</feature>
<gene>
    <name evidence="2" type="ORF">ACFPBZ_21865</name>
</gene>
<dbReference type="Proteomes" id="UP001595947">
    <property type="component" value="Unassembled WGS sequence"/>
</dbReference>